<dbReference type="Pfam" id="PF05117">
    <property type="entry name" value="DUF695"/>
    <property type="match status" value="1"/>
</dbReference>
<organism evidence="2 3">
    <name type="scientific">Posidoniimonas corsicana</name>
    <dbReference type="NCBI Taxonomy" id="1938618"/>
    <lineage>
        <taxon>Bacteria</taxon>
        <taxon>Pseudomonadati</taxon>
        <taxon>Planctomycetota</taxon>
        <taxon>Planctomycetia</taxon>
        <taxon>Pirellulales</taxon>
        <taxon>Lacipirellulaceae</taxon>
        <taxon>Posidoniimonas</taxon>
    </lineage>
</organism>
<dbReference type="AlphaFoldDB" id="A0A5C5V3C3"/>
<dbReference type="OrthoDB" id="277501at2"/>
<keyword evidence="3" id="KW-1185">Reference proteome</keyword>
<dbReference type="Proteomes" id="UP000316714">
    <property type="component" value="Unassembled WGS sequence"/>
</dbReference>
<gene>
    <name evidence="2" type="ORF">KOR34_40090</name>
</gene>
<dbReference type="InterPro" id="IPR016097">
    <property type="entry name" value="DUF695"/>
</dbReference>
<sequence>MTDYRVSIPKENYQLVEFVQNDLPGIGVINESLCDFEPKAVFAWHLSLMVIFEDLIENGMPSEAEREIVDPFGDALDSVFKGGDLKKPNALFLARITWNRTRELIYRVYEPTPPHAYLSNMIAEKTQPRPFDYRIENDPEWELAAWHLNAARGGHT</sequence>
<comment type="caution">
    <text evidence="2">The sequence shown here is derived from an EMBL/GenBank/DDBJ whole genome shotgun (WGS) entry which is preliminary data.</text>
</comment>
<evidence type="ECO:0000313" key="3">
    <source>
        <dbReference type="Proteomes" id="UP000316714"/>
    </source>
</evidence>
<protein>
    <recommendedName>
        <fullName evidence="1">DUF695 domain-containing protein</fullName>
    </recommendedName>
</protein>
<name>A0A5C5V3C3_9BACT</name>
<evidence type="ECO:0000313" key="2">
    <source>
        <dbReference type="EMBL" id="TWT32247.1"/>
    </source>
</evidence>
<evidence type="ECO:0000259" key="1">
    <source>
        <dbReference type="Pfam" id="PF05117"/>
    </source>
</evidence>
<dbReference type="RefSeq" id="WP_146567451.1">
    <property type="nucleotide sequence ID" value="NZ_SIHJ01000003.1"/>
</dbReference>
<dbReference type="EMBL" id="SIHJ01000003">
    <property type="protein sequence ID" value="TWT32247.1"/>
    <property type="molecule type" value="Genomic_DNA"/>
</dbReference>
<proteinExistence type="predicted"/>
<feature type="domain" description="DUF695" evidence="1">
    <location>
        <begin position="21"/>
        <end position="142"/>
    </location>
</feature>
<accession>A0A5C5V3C3</accession>
<reference evidence="2 3" key="1">
    <citation type="submission" date="2019-02" db="EMBL/GenBank/DDBJ databases">
        <title>Deep-cultivation of Planctomycetes and their phenomic and genomic characterization uncovers novel biology.</title>
        <authorList>
            <person name="Wiegand S."/>
            <person name="Jogler M."/>
            <person name="Boedeker C."/>
            <person name="Pinto D."/>
            <person name="Vollmers J."/>
            <person name="Rivas-Marin E."/>
            <person name="Kohn T."/>
            <person name="Peeters S.H."/>
            <person name="Heuer A."/>
            <person name="Rast P."/>
            <person name="Oberbeckmann S."/>
            <person name="Bunk B."/>
            <person name="Jeske O."/>
            <person name="Meyerdierks A."/>
            <person name="Storesund J.E."/>
            <person name="Kallscheuer N."/>
            <person name="Luecker S."/>
            <person name="Lage O.M."/>
            <person name="Pohl T."/>
            <person name="Merkel B.J."/>
            <person name="Hornburger P."/>
            <person name="Mueller R.-W."/>
            <person name="Bruemmer F."/>
            <person name="Labrenz M."/>
            <person name="Spormann A.M."/>
            <person name="Op Den Camp H."/>
            <person name="Overmann J."/>
            <person name="Amann R."/>
            <person name="Jetten M.S.M."/>
            <person name="Mascher T."/>
            <person name="Medema M.H."/>
            <person name="Devos D.P."/>
            <person name="Kaster A.-K."/>
            <person name="Ovreas L."/>
            <person name="Rohde M."/>
            <person name="Galperin M.Y."/>
            <person name="Jogler C."/>
        </authorList>
    </citation>
    <scope>NUCLEOTIDE SEQUENCE [LARGE SCALE GENOMIC DNA]</scope>
    <source>
        <strain evidence="2 3">KOR34</strain>
    </source>
</reference>